<evidence type="ECO:0000313" key="4">
    <source>
        <dbReference type="Proteomes" id="UP000887565"/>
    </source>
</evidence>
<feature type="chain" id="PRO_5038123135" evidence="2">
    <location>
        <begin position="21"/>
        <end position="320"/>
    </location>
</feature>
<dbReference type="CDD" id="cd09631">
    <property type="entry name" value="DOMON_DOH"/>
    <property type="match status" value="1"/>
</dbReference>
<dbReference type="InterPro" id="IPR005018">
    <property type="entry name" value="DOMON_domain"/>
</dbReference>
<feature type="domain" description="DOMON" evidence="3">
    <location>
        <begin position="29"/>
        <end position="151"/>
    </location>
</feature>
<protein>
    <submittedName>
        <fullName evidence="5">DOMON domain-containing protein</fullName>
    </submittedName>
</protein>
<keyword evidence="2" id="KW-0732">Signal</keyword>
<dbReference type="WBParaSite" id="nRc.2.0.1.t01399-RA">
    <property type="protein sequence ID" value="nRc.2.0.1.t01399-RA"/>
    <property type="gene ID" value="nRc.2.0.1.g01399"/>
</dbReference>
<evidence type="ECO:0000256" key="2">
    <source>
        <dbReference type="SAM" id="SignalP"/>
    </source>
</evidence>
<reference evidence="5" key="1">
    <citation type="submission" date="2022-11" db="UniProtKB">
        <authorList>
            <consortium name="WormBaseParasite"/>
        </authorList>
    </citation>
    <scope>IDENTIFICATION</scope>
</reference>
<evidence type="ECO:0000256" key="1">
    <source>
        <dbReference type="SAM" id="MobiDB-lite"/>
    </source>
</evidence>
<feature type="domain" description="DOMON" evidence="3">
    <location>
        <begin position="270"/>
        <end position="320"/>
    </location>
</feature>
<accession>A0A915HIY8</accession>
<dbReference type="PROSITE" id="PS50836">
    <property type="entry name" value="DOMON"/>
    <property type="match status" value="2"/>
</dbReference>
<feature type="signal peptide" evidence="2">
    <location>
        <begin position="1"/>
        <end position="20"/>
    </location>
</feature>
<dbReference type="OMA" id="RRICNID"/>
<dbReference type="SMART" id="SM00664">
    <property type="entry name" value="DoH"/>
    <property type="match status" value="1"/>
</dbReference>
<dbReference type="AlphaFoldDB" id="A0A915HIY8"/>
<sequence length="320" mass="35562">MKLLLPLITSTLIFVTNVLGQCNFRASDNSYNASWYLEPKSSLIRFKIDIQTNDSNFWTGIGFGHSMIGGDFVLATVIGGQVYDVSDRHGIEYGDPIKDARQDIKQVYTKFQDHRLTIAFSRAVDTGDEKDDVPLLDKVKLYCQDFVFPVGGGPTISDPGGAPIRKKHTQMPKIRRICNIDQCVPAVDHTDQGVRKTPIVEHRAGPPAHGPPGHHHAPRRNQHLASRPEFSVDSSPQELASTVSEEAAPFVGQNFNFRSASENQCSFSQVGYKASWIYEPATRSVVFTIDCHLSHNRWASIGFGESMVNCAMEPQIFLTI</sequence>
<feature type="region of interest" description="Disordered" evidence="1">
    <location>
        <begin position="201"/>
        <end position="230"/>
    </location>
</feature>
<dbReference type="Proteomes" id="UP000887565">
    <property type="component" value="Unplaced"/>
</dbReference>
<proteinExistence type="predicted"/>
<dbReference type="InterPro" id="IPR045266">
    <property type="entry name" value="DOH_DOMON"/>
</dbReference>
<feature type="compositionally biased region" description="Basic residues" evidence="1">
    <location>
        <begin position="212"/>
        <end position="222"/>
    </location>
</feature>
<dbReference type="Pfam" id="PF03351">
    <property type="entry name" value="DOMON"/>
    <property type="match status" value="1"/>
</dbReference>
<evidence type="ECO:0000259" key="3">
    <source>
        <dbReference type="PROSITE" id="PS50836"/>
    </source>
</evidence>
<evidence type="ECO:0000313" key="5">
    <source>
        <dbReference type="WBParaSite" id="nRc.2.0.1.t01399-RA"/>
    </source>
</evidence>
<keyword evidence="4" id="KW-1185">Reference proteome</keyword>
<organism evidence="4 5">
    <name type="scientific">Romanomermis culicivorax</name>
    <name type="common">Nematode worm</name>
    <dbReference type="NCBI Taxonomy" id="13658"/>
    <lineage>
        <taxon>Eukaryota</taxon>
        <taxon>Metazoa</taxon>
        <taxon>Ecdysozoa</taxon>
        <taxon>Nematoda</taxon>
        <taxon>Enoplea</taxon>
        <taxon>Dorylaimia</taxon>
        <taxon>Mermithida</taxon>
        <taxon>Mermithoidea</taxon>
        <taxon>Mermithidae</taxon>
        <taxon>Romanomermis</taxon>
    </lineage>
</organism>
<dbReference type="PANTHER" id="PTHR36516">
    <property type="entry name" value="PROTEIN CBG04168-RELATED"/>
    <property type="match status" value="1"/>
</dbReference>
<name>A0A915HIY8_ROMCU</name>